<dbReference type="PROSITE" id="PS50294">
    <property type="entry name" value="WD_REPEATS_REGION"/>
    <property type="match status" value="12"/>
</dbReference>
<dbReference type="InterPro" id="IPR036322">
    <property type="entry name" value="WD40_repeat_dom_sf"/>
</dbReference>
<dbReference type="EMBL" id="MU150300">
    <property type="protein sequence ID" value="KAF9460309.1"/>
    <property type="molecule type" value="Genomic_DNA"/>
</dbReference>
<dbReference type="Pfam" id="PF24883">
    <property type="entry name" value="NPHP3_N"/>
    <property type="match status" value="1"/>
</dbReference>
<evidence type="ECO:0000313" key="5">
    <source>
        <dbReference type="EMBL" id="KAF9460309.1"/>
    </source>
</evidence>
<proteinExistence type="predicted"/>
<organism evidence="5 6">
    <name type="scientific">Collybia nuda</name>
    <dbReference type="NCBI Taxonomy" id="64659"/>
    <lineage>
        <taxon>Eukaryota</taxon>
        <taxon>Fungi</taxon>
        <taxon>Dikarya</taxon>
        <taxon>Basidiomycota</taxon>
        <taxon>Agaricomycotina</taxon>
        <taxon>Agaricomycetes</taxon>
        <taxon>Agaricomycetidae</taxon>
        <taxon>Agaricales</taxon>
        <taxon>Tricholomatineae</taxon>
        <taxon>Clitocybaceae</taxon>
        <taxon>Collybia</taxon>
    </lineage>
</organism>
<dbReference type="InterPro" id="IPR050349">
    <property type="entry name" value="WD_LIS1/nudF_dynein_reg"/>
</dbReference>
<name>A0A9P5Y082_9AGAR</name>
<gene>
    <name evidence="5" type="ORF">BDZ94DRAFT_1311568</name>
</gene>
<feature type="repeat" description="WD" evidence="3">
    <location>
        <begin position="1187"/>
        <end position="1219"/>
    </location>
</feature>
<dbReference type="InterPro" id="IPR007111">
    <property type="entry name" value="NACHT_NTPase"/>
</dbReference>
<dbReference type="CDD" id="cd00200">
    <property type="entry name" value="WD40"/>
    <property type="match status" value="2"/>
</dbReference>
<dbReference type="SUPFAM" id="SSF50978">
    <property type="entry name" value="WD40 repeat-like"/>
    <property type="match status" value="2"/>
</dbReference>
<keyword evidence="6" id="KW-1185">Reference proteome</keyword>
<feature type="repeat" description="WD" evidence="3">
    <location>
        <begin position="1326"/>
        <end position="1367"/>
    </location>
</feature>
<feature type="repeat" description="WD" evidence="3">
    <location>
        <begin position="1011"/>
        <end position="1052"/>
    </location>
</feature>
<evidence type="ECO:0000313" key="6">
    <source>
        <dbReference type="Proteomes" id="UP000807353"/>
    </source>
</evidence>
<comment type="caution">
    <text evidence="5">The sequence shown here is derived from an EMBL/GenBank/DDBJ whole genome shotgun (WGS) entry which is preliminary data.</text>
</comment>
<feature type="repeat" description="WD" evidence="3">
    <location>
        <begin position="1455"/>
        <end position="1496"/>
    </location>
</feature>
<evidence type="ECO:0000259" key="4">
    <source>
        <dbReference type="PROSITE" id="PS50837"/>
    </source>
</evidence>
<dbReference type="PROSITE" id="PS00678">
    <property type="entry name" value="WD_REPEATS_1"/>
    <property type="match status" value="6"/>
</dbReference>
<reference evidence="5" key="1">
    <citation type="submission" date="2020-11" db="EMBL/GenBank/DDBJ databases">
        <authorList>
            <consortium name="DOE Joint Genome Institute"/>
            <person name="Ahrendt S."/>
            <person name="Riley R."/>
            <person name="Andreopoulos W."/>
            <person name="Labutti K."/>
            <person name="Pangilinan J."/>
            <person name="Ruiz-Duenas F.J."/>
            <person name="Barrasa J.M."/>
            <person name="Sanchez-Garcia M."/>
            <person name="Camarero S."/>
            <person name="Miyauchi S."/>
            <person name="Serrano A."/>
            <person name="Linde D."/>
            <person name="Babiker R."/>
            <person name="Drula E."/>
            <person name="Ayuso-Fernandez I."/>
            <person name="Pacheco R."/>
            <person name="Padilla G."/>
            <person name="Ferreira P."/>
            <person name="Barriuso J."/>
            <person name="Kellner H."/>
            <person name="Castanera R."/>
            <person name="Alfaro M."/>
            <person name="Ramirez L."/>
            <person name="Pisabarro A.G."/>
            <person name="Kuo A."/>
            <person name="Tritt A."/>
            <person name="Lipzen A."/>
            <person name="He G."/>
            <person name="Yan M."/>
            <person name="Ng V."/>
            <person name="Cullen D."/>
            <person name="Martin F."/>
            <person name="Rosso M.-N."/>
            <person name="Henrissat B."/>
            <person name="Hibbett D."/>
            <person name="Martinez A.T."/>
            <person name="Grigoriev I.V."/>
        </authorList>
    </citation>
    <scope>NUCLEOTIDE SEQUENCE</scope>
    <source>
        <strain evidence="5">CBS 247.69</strain>
    </source>
</reference>
<dbReference type="Pfam" id="PF00400">
    <property type="entry name" value="WD40"/>
    <property type="match status" value="14"/>
</dbReference>
<feature type="repeat" description="WD" evidence="3">
    <location>
        <begin position="925"/>
        <end position="966"/>
    </location>
</feature>
<protein>
    <submittedName>
        <fullName evidence="5">WD40-repeat-containing domain protein</fullName>
    </submittedName>
</protein>
<feature type="repeat" description="WD" evidence="3">
    <location>
        <begin position="1151"/>
        <end position="1180"/>
    </location>
</feature>
<feature type="repeat" description="WD" evidence="3">
    <location>
        <begin position="1098"/>
        <end position="1139"/>
    </location>
</feature>
<dbReference type="SMART" id="SM00320">
    <property type="entry name" value="WD40"/>
    <property type="match status" value="14"/>
</dbReference>
<dbReference type="PROSITE" id="PS50082">
    <property type="entry name" value="WD_REPEATS_2"/>
    <property type="match status" value="12"/>
</dbReference>
<evidence type="ECO:0000256" key="1">
    <source>
        <dbReference type="ARBA" id="ARBA00022574"/>
    </source>
</evidence>
<dbReference type="Gene3D" id="3.40.50.300">
    <property type="entry name" value="P-loop containing nucleotide triphosphate hydrolases"/>
    <property type="match status" value="1"/>
</dbReference>
<dbReference type="InterPro" id="IPR027417">
    <property type="entry name" value="P-loop_NTPase"/>
</dbReference>
<feature type="repeat" description="WD" evidence="3">
    <location>
        <begin position="1497"/>
        <end position="1531"/>
    </location>
</feature>
<dbReference type="PRINTS" id="PR00320">
    <property type="entry name" value="GPROTEINBRPT"/>
</dbReference>
<keyword evidence="1 3" id="KW-0853">WD repeat</keyword>
<feature type="domain" description="NACHT" evidence="4">
    <location>
        <begin position="394"/>
        <end position="540"/>
    </location>
</feature>
<sequence length="1614" mass="178008">MSFRYFVYAEMSLESDLKYNESGEFKQAFYAKLLVGRDDSERAVMMENSHGPTTFDAYPSDILKIEIYTKHRIRRNNFKGATPGETVGVLSDFDDVISRNIYKHDAAGTALDLSRSICFNIQGPKSSEAMPEPGKCPSLPSYADAANTKSLETAKKAKMVLEGVEPAPWLPLLAKVEKFNALMAELVEVHPYAKLAWGVLSAVSKFMVDQMNRDEHIKQLVLLLDDVFAFLGETSQLNIFFELTSNRKNDSSGVQFDTQIRILILLSRQVTECAHFIHDYSKDENYWKRTIKHTVSDVDSKIEEYEKIFHQLKSDFADHAILHIQISVLQVKFSTQSALDKLDNIAMDLAIDKIVHAPGARYNPDKGCLPNTRQAIIDEIVEWANKPATGSNSQIFWLSGVAGSGKSAIAHTVAQRLQAMNRLGSSFCFDVASQAVRGPQHLFGTLARDLGNWDHIWKQALWNILKENPSLQSSLSVTEQFESFLLKPSKSLKVVGPVVIIIDALDEAGDIQSRKALLSILSKNLAELPSNFRIIITSRPEPDIVRALRPCKYVFSKYMEDIQKESTNKDILQYLHLAISEENRSALDEQWPGQSWYQLLVQKAEGLFQWIVTVCLFIESEFYTPVEQLHTVLQSADQAKNLDALYTTILEQKTSGGDGDKVARFVSVMGTVLSLKKPLPMSSLYKLCYGKDPSVIKSVLQPLGALMSGVSSDSIPIQTLHTSLWNYLMDKNRSGKFYVDISLEYENLVSASLEVMDGLCFNICQLPSSYHKNEDVKDMENRIQQHIPPHLFYACNFWADHLENTDFQTMLCTKLTQFLDSKLLYWLEVLSIMKAVNAAVLSLSKLRSWMETGDVNAAALASDAHKFVATFWPLINDSAPHIYLSALPFAPEKSLVAKNYLQKFRNIPVLTSGKRQDWPEIQNVLGGHKEAVFSVKFSSDGEMILSGSGDKTIRLWNSKSGQDIIPPITGHTGDINDVAFSLDGKYIISGSDDNTVRIWSTETGQPIGVPFKGHSDCVTSIALSPDGKYVVSGSHDKSIKILDINSGQAVDFGKFEGHASEICAIDFSPDGKYIASGSNDGMVHVWGAKTGLPIHTPFKGHAHGVSSVAISPDSNTVASGSIDGTIRIWDIKTGDLAAGPFQRHDFGNHQINSIAFSPDGKSIVSGIDDKTIYVWDVSKGCIVAGPFEGHTASVMAVAYSPDGKLIVSGSDDAKIMVWDATPMVEEVHSPQGEAPDSKNEVQSLSSWVEEVTFSGDNFKIASCSDNKVMVWDVVTGKALWHSKKGQTLSTLNSVKFSPDGKFLVSGSDDGIQSWDVETGDELGRPFKGHTDLVNSIGFSPDGKLVVSGSMDGTIRLWDAVTGLSANMPLEGHKGGVTRVMFSPNGKSIISGSMDKTLILWNVETGAAIAEPFAGHTHIITSVAFSPDGKHIVSGSLDQTIRIWDAQTNTETVEPFKIHTGWVQNVMFSPDGRYIVSSSADETIKITDARTGNVLGTYGGHLGWINSLNMSSDGKWIVSGSTDKTVRIWDVQRLLVPPTDPFPPIAGLSPFEHHFSIVDSWVLGPDKELLFWLPTWNAAIAFSPRNPLVIADKVATLDYSNFVHGSSWMKCRTVI</sequence>
<feature type="repeat" description="WD" evidence="3">
    <location>
        <begin position="1412"/>
        <end position="1453"/>
    </location>
</feature>
<evidence type="ECO:0000256" key="3">
    <source>
        <dbReference type="PROSITE-ProRule" id="PRU00221"/>
    </source>
</evidence>
<feature type="repeat" description="WD" evidence="3">
    <location>
        <begin position="1369"/>
        <end position="1410"/>
    </location>
</feature>
<dbReference type="PROSITE" id="PS50837">
    <property type="entry name" value="NACHT"/>
    <property type="match status" value="1"/>
</dbReference>
<feature type="repeat" description="WD" evidence="3">
    <location>
        <begin position="968"/>
        <end position="1009"/>
    </location>
</feature>
<accession>A0A9P5Y082</accession>
<dbReference type="InterPro" id="IPR001680">
    <property type="entry name" value="WD40_rpt"/>
</dbReference>
<dbReference type="PANTHER" id="PTHR44129">
    <property type="entry name" value="WD REPEAT-CONTAINING PROTEIN POP1"/>
    <property type="match status" value="1"/>
</dbReference>
<dbReference type="InterPro" id="IPR020472">
    <property type="entry name" value="WD40_PAC1"/>
</dbReference>
<dbReference type="Proteomes" id="UP000807353">
    <property type="component" value="Unassembled WGS sequence"/>
</dbReference>
<dbReference type="InterPro" id="IPR056884">
    <property type="entry name" value="NPHP3-like_N"/>
</dbReference>
<dbReference type="Gene3D" id="2.130.10.10">
    <property type="entry name" value="YVTN repeat-like/Quinoprotein amine dehydrogenase"/>
    <property type="match status" value="5"/>
</dbReference>
<feature type="repeat" description="WD" evidence="3">
    <location>
        <begin position="1055"/>
        <end position="1096"/>
    </location>
</feature>
<dbReference type="InterPro" id="IPR015943">
    <property type="entry name" value="WD40/YVTN_repeat-like_dom_sf"/>
</dbReference>
<dbReference type="OrthoDB" id="163438at2759"/>
<evidence type="ECO:0000256" key="2">
    <source>
        <dbReference type="ARBA" id="ARBA00022737"/>
    </source>
</evidence>
<keyword evidence="2" id="KW-0677">Repeat</keyword>
<dbReference type="SUPFAM" id="SSF52540">
    <property type="entry name" value="P-loop containing nucleoside triphosphate hydrolases"/>
    <property type="match status" value="1"/>
</dbReference>
<dbReference type="InterPro" id="IPR019775">
    <property type="entry name" value="WD40_repeat_CS"/>
</dbReference>